<reference evidence="2" key="1">
    <citation type="journal article" date="2020" name="Microb. Genom.">
        <title>Genetic diversity of clinical and environmental Mucorales isolates obtained from an investigation of mucormycosis cases among solid organ transplant recipients.</title>
        <authorList>
            <person name="Nguyen M.H."/>
            <person name="Kaul D."/>
            <person name="Muto C."/>
            <person name="Cheng S.J."/>
            <person name="Richter R.A."/>
            <person name="Bruno V.M."/>
            <person name="Liu G."/>
            <person name="Beyhan S."/>
            <person name="Sundermann A.J."/>
            <person name="Mounaud S."/>
            <person name="Pasculle A.W."/>
            <person name="Nierman W.C."/>
            <person name="Driscoll E."/>
            <person name="Cumbie R."/>
            <person name="Clancy C.J."/>
            <person name="Dupont C.L."/>
        </authorList>
    </citation>
    <scope>NUCLEOTIDE SEQUENCE</scope>
    <source>
        <strain evidence="2">GL11</strain>
    </source>
</reference>
<dbReference type="InterPro" id="IPR000477">
    <property type="entry name" value="RT_dom"/>
</dbReference>
<dbReference type="PANTHER" id="PTHR37984:SF5">
    <property type="entry name" value="PROTEIN NYNRIN-LIKE"/>
    <property type="match status" value="1"/>
</dbReference>
<evidence type="ECO:0000313" key="3">
    <source>
        <dbReference type="Proteomes" id="UP000716291"/>
    </source>
</evidence>
<dbReference type="AlphaFoldDB" id="A0A9P6WVN5"/>
<dbReference type="Proteomes" id="UP000716291">
    <property type="component" value="Unassembled WGS sequence"/>
</dbReference>
<dbReference type="Pfam" id="PF00078">
    <property type="entry name" value="RVT_1"/>
    <property type="match status" value="1"/>
</dbReference>
<comment type="caution">
    <text evidence="2">The sequence shown here is derived from an EMBL/GenBank/DDBJ whole genome shotgun (WGS) entry which is preliminary data.</text>
</comment>
<dbReference type="PANTHER" id="PTHR37984">
    <property type="entry name" value="PROTEIN CBG26694"/>
    <property type="match status" value="1"/>
</dbReference>
<gene>
    <name evidence="2" type="ORF">G6F64_013499</name>
</gene>
<dbReference type="InterPro" id="IPR043128">
    <property type="entry name" value="Rev_trsase/Diguanyl_cyclase"/>
</dbReference>
<sequence length="194" mass="21959">MRFCVNYTKLNAVTTKDVYPLTRVDDALHSLGNAKFFSTMDLTSSYWQIELDDESKPKSAFVCRRGLFELVRMPFGLCSAPATMQRLMDSVLAGLKWQTCLVYLDDIITFSATFEQHLLDLREILLRLRSASLKVKLAKCCFASNRISFLGYILSPDGLHTDPEKVRAVASFPQPSSQDSLRSFLDLCHVLTCQ</sequence>
<accession>A0A9P6WVN5</accession>
<evidence type="ECO:0000259" key="1">
    <source>
        <dbReference type="PROSITE" id="PS50878"/>
    </source>
</evidence>
<dbReference type="Gene3D" id="3.30.70.270">
    <property type="match status" value="1"/>
</dbReference>
<dbReference type="SUPFAM" id="SSF56672">
    <property type="entry name" value="DNA/RNA polymerases"/>
    <property type="match status" value="1"/>
</dbReference>
<dbReference type="PROSITE" id="PS50878">
    <property type="entry name" value="RT_POL"/>
    <property type="match status" value="1"/>
</dbReference>
<dbReference type="EMBL" id="JAANQT010005651">
    <property type="protein sequence ID" value="KAG1293834.1"/>
    <property type="molecule type" value="Genomic_DNA"/>
</dbReference>
<dbReference type="OrthoDB" id="2283961at2759"/>
<dbReference type="InterPro" id="IPR050951">
    <property type="entry name" value="Retrovirus_Pol_polyprotein"/>
</dbReference>
<feature type="domain" description="Reverse transcriptase" evidence="1">
    <location>
        <begin position="1"/>
        <end position="154"/>
    </location>
</feature>
<evidence type="ECO:0000313" key="2">
    <source>
        <dbReference type="EMBL" id="KAG1293834.1"/>
    </source>
</evidence>
<organism evidence="2 3">
    <name type="scientific">Rhizopus oryzae</name>
    <name type="common">Mucormycosis agent</name>
    <name type="synonym">Rhizopus arrhizus var. delemar</name>
    <dbReference type="NCBI Taxonomy" id="64495"/>
    <lineage>
        <taxon>Eukaryota</taxon>
        <taxon>Fungi</taxon>
        <taxon>Fungi incertae sedis</taxon>
        <taxon>Mucoromycota</taxon>
        <taxon>Mucoromycotina</taxon>
        <taxon>Mucoromycetes</taxon>
        <taxon>Mucorales</taxon>
        <taxon>Mucorineae</taxon>
        <taxon>Rhizopodaceae</taxon>
        <taxon>Rhizopus</taxon>
    </lineage>
</organism>
<keyword evidence="3" id="KW-1185">Reference proteome</keyword>
<dbReference type="InterPro" id="IPR043502">
    <property type="entry name" value="DNA/RNA_pol_sf"/>
</dbReference>
<name>A0A9P6WVN5_RHIOR</name>
<protein>
    <recommendedName>
        <fullName evidence="1">Reverse transcriptase domain-containing protein</fullName>
    </recommendedName>
</protein>
<dbReference type="CDD" id="cd01647">
    <property type="entry name" value="RT_LTR"/>
    <property type="match status" value="1"/>
</dbReference>
<proteinExistence type="predicted"/>